<dbReference type="Pfam" id="PF00643">
    <property type="entry name" value="zf-B_box"/>
    <property type="match status" value="1"/>
</dbReference>
<accession>A0AA88XUF7</accession>
<dbReference type="PROSITE" id="PS51125">
    <property type="entry name" value="NHL"/>
    <property type="match status" value="1"/>
</dbReference>
<evidence type="ECO:0000256" key="2">
    <source>
        <dbReference type="PROSITE-ProRule" id="PRU00024"/>
    </source>
</evidence>
<dbReference type="InterPro" id="IPR047153">
    <property type="entry name" value="TRIM45/56/19-like"/>
</dbReference>
<gene>
    <name evidence="5" type="ORF">FSP39_012477</name>
</gene>
<dbReference type="InterPro" id="IPR000315">
    <property type="entry name" value="Znf_B-box"/>
</dbReference>
<dbReference type="PANTHER" id="PTHR25462">
    <property type="entry name" value="BONUS, ISOFORM C-RELATED"/>
    <property type="match status" value="1"/>
</dbReference>
<dbReference type="InterPro" id="IPR011042">
    <property type="entry name" value="6-blade_b-propeller_TolB-like"/>
</dbReference>
<dbReference type="SUPFAM" id="SSF101898">
    <property type="entry name" value="NHL repeat"/>
    <property type="match status" value="1"/>
</dbReference>
<dbReference type="CDD" id="cd19757">
    <property type="entry name" value="Bbox1"/>
    <property type="match status" value="1"/>
</dbReference>
<dbReference type="PANTHER" id="PTHR25462:SF305">
    <property type="entry name" value="RING-TYPE DOMAIN-CONTAINING PROTEIN"/>
    <property type="match status" value="1"/>
</dbReference>
<keyword evidence="2" id="KW-0479">Metal-binding</keyword>
<protein>
    <recommendedName>
        <fullName evidence="4">B box-type domain-containing protein</fullName>
    </recommendedName>
</protein>
<dbReference type="SUPFAM" id="SSF57845">
    <property type="entry name" value="B-box zinc-binding domain"/>
    <property type="match status" value="1"/>
</dbReference>
<keyword evidence="1" id="KW-0677">Repeat</keyword>
<dbReference type="GO" id="GO:0008270">
    <property type="term" value="F:zinc ion binding"/>
    <property type="evidence" value="ECO:0007669"/>
    <property type="project" value="UniProtKB-KW"/>
</dbReference>
<keyword evidence="2" id="KW-0863">Zinc-finger</keyword>
<evidence type="ECO:0000313" key="5">
    <source>
        <dbReference type="EMBL" id="KAK3087923.1"/>
    </source>
</evidence>
<dbReference type="AlphaFoldDB" id="A0AA88XUF7"/>
<feature type="domain" description="B box-type" evidence="4">
    <location>
        <begin position="11"/>
        <end position="58"/>
    </location>
</feature>
<dbReference type="GO" id="GO:0061630">
    <property type="term" value="F:ubiquitin protein ligase activity"/>
    <property type="evidence" value="ECO:0007669"/>
    <property type="project" value="TreeGrafter"/>
</dbReference>
<dbReference type="GO" id="GO:0005654">
    <property type="term" value="C:nucleoplasm"/>
    <property type="evidence" value="ECO:0007669"/>
    <property type="project" value="TreeGrafter"/>
</dbReference>
<dbReference type="PROSITE" id="PS50119">
    <property type="entry name" value="ZF_BBOX"/>
    <property type="match status" value="2"/>
</dbReference>
<name>A0AA88XUF7_PINIB</name>
<keyword evidence="2" id="KW-0862">Zinc</keyword>
<evidence type="ECO:0000259" key="4">
    <source>
        <dbReference type="PROSITE" id="PS50119"/>
    </source>
</evidence>
<dbReference type="Proteomes" id="UP001186944">
    <property type="component" value="Unassembled WGS sequence"/>
</dbReference>
<feature type="repeat" description="NHL" evidence="3">
    <location>
        <begin position="475"/>
        <end position="502"/>
    </location>
</feature>
<sequence length="549" mass="61728">MSDQGASIPPQTFVECGECGGNINISMFCKNCPISLCDKCSKIHKTKSQYKLHTVVQRTYTVLRLYGPAKIAEQCQVHPEKDILTYCNECEAPCCVSCLAKNHNGHDFSTIEDKYLDAEKGLNEYSRKLDTDVMPTIDKMEGKEIADVNVHVQKIINDINDFRKDAVMKFDRACDDLIVQAKSISRESNTNLQEIKESKKFIMSLKHMIEDKIEKGNLDIISYAPPQFESLIPDLKTSPEIVSWFEPAENIVIEKPVGKIHVREKASKKRRMIQKRSSAIPIIVKKVNSFESVIEVTAIIKAFDSKAWVIDSGNEEMHLYDHKGKVVSSVTVESSQGIKDMAITRSGGMLITCEDMKVRGVALSGKMSILIDTAPFMCTGVCVTCIGEIAVCMDGQDDRNHVGIYTPDGRRKLREISGKEDGYGKRVFTDPQKVIPNGQELCVLNYGKDVVCVNEYDVMWLYRGKQAKLSKPFDPRSICVDKHHNLLVTDGDNHCVHYVDSEGLLIKVILTQKQIGLQYHWGICVDDDTGHIWVGNRYSSNVVIAKYLE</sequence>
<keyword evidence="6" id="KW-1185">Reference proteome</keyword>
<dbReference type="Gene3D" id="2.120.10.30">
    <property type="entry name" value="TolB, C-terminal domain"/>
    <property type="match status" value="1"/>
</dbReference>
<feature type="domain" description="B box-type" evidence="4">
    <location>
        <begin position="70"/>
        <end position="111"/>
    </location>
</feature>
<evidence type="ECO:0000256" key="3">
    <source>
        <dbReference type="PROSITE-ProRule" id="PRU00504"/>
    </source>
</evidence>
<comment type="caution">
    <text evidence="5">The sequence shown here is derived from an EMBL/GenBank/DDBJ whole genome shotgun (WGS) entry which is preliminary data.</text>
</comment>
<organism evidence="5 6">
    <name type="scientific">Pinctada imbricata</name>
    <name type="common">Atlantic pearl-oyster</name>
    <name type="synonym">Pinctada martensii</name>
    <dbReference type="NCBI Taxonomy" id="66713"/>
    <lineage>
        <taxon>Eukaryota</taxon>
        <taxon>Metazoa</taxon>
        <taxon>Spiralia</taxon>
        <taxon>Lophotrochozoa</taxon>
        <taxon>Mollusca</taxon>
        <taxon>Bivalvia</taxon>
        <taxon>Autobranchia</taxon>
        <taxon>Pteriomorphia</taxon>
        <taxon>Pterioida</taxon>
        <taxon>Pterioidea</taxon>
        <taxon>Pteriidae</taxon>
        <taxon>Pinctada</taxon>
    </lineage>
</organism>
<evidence type="ECO:0000256" key="1">
    <source>
        <dbReference type="ARBA" id="ARBA00022737"/>
    </source>
</evidence>
<evidence type="ECO:0000313" key="6">
    <source>
        <dbReference type="Proteomes" id="UP001186944"/>
    </source>
</evidence>
<dbReference type="InterPro" id="IPR001258">
    <property type="entry name" value="NHL_repeat"/>
</dbReference>
<dbReference type="Gene3D" id="3.30.160.60">
    <property type="entry name" value="Classic Zinc Finger"/>
    <property type="match status" value="1"/>
</dbReference>
<proteinExistence type="predicted"/>
<dbReference type="EMBL" id="VSWD01000011">
    <property type="protein sequence ID" value="KAK3087923.1"/>
    <property type="molecule type" value="Genomic_DNA"/>
</dbReference>
<reference evidence="5" key="1">
    <citation type="submission" date="2019-08" db="EMBL/GenBank/DDBJ databases">
        <title>The improved chromosome-level genome for the pearl oyster Pinctada fucata martensii using PacBio sequencing and Hi-C.</title>
        <authorList>
            <person name="Zheng Z."/>
        </authorList>
    </citation>
    <scope>NUCLEOTIDE SEQUENCE</scope>
    <source>
        <strain evidence="5">ZZ-2019</strain>
        <tissue evidence="5">Adductor muscle</tissue>
    </source>
</reference>